<dbReference type="SMART" id="SM00304">
    <property type="entry name" value="HAMP"/>
    <property type="match status" value="1"/>
</dbReference>
<reference evidence="9" key="1">
    <citation type="submission" date="2018-11" db="EMBL/GenBank/DDBJ databases">
        <title>Complete genome sequence of Paenibacillus sp. ML311-T8.</title>
        <authorList>
            <person name="Nam Y.-D."/>
            <person name="Kang J."/>
            <person name="Chung W.-H."/>
            <person name="Park Y.S."/>
        </authorList>
    </citation>
    <scope>NUCLEOTIDE SEQUENCE [LARGE SCALE GENOMIC DNA]</scope>
    <source>
        <strain evidence="9">ML311-T8</strain>
    </source>
</reference>
<evidence type="ECO:0000256" key="3">
    <source>
        <dbReference type="ARBA" id="ARBA00022475"/>
    </source>
</evidence>
<dbReference type="SMART" id="SM00044">
    <property type="entry name" value="CYCc"/>
    <property type="match status" value="1"/>
</dbReference>
<dbReference type="EMBL" id="CP034235">
    <property type="protein sequence ID" value="QGQ96633.1"/>
    <property type="molecule type" value="Genomic_DNA"/>
</dbReference>
<accession>A0A6B8RM62</accession>
<dbReference type="AlphaFoldDB" id="A0A6B8RM62"/>
<evidence type="ECO:0000256" key="1">
    <source>
        <dbReference type="ARBA" id="ARBA00004236"/>
    </source>
</evidence>
<dbReference type="CDD" id="cd06225">
    <property type="entry name" value="HAMP"/>
    <property type="match status" value="1"/>
</dbReference>
<evidence type="ECO:0000313" key="9">
    <source>
        <dbReference type="Proteomes" id="UP000426246"/>
    </source>
</evidence>
<dbReference type="SUPFAM" id="SSF63829">
    <property type="entry name" value="Calcium-dependent phosphotriesterase"/>
    <property type="match status" value="1"/>
</dbReference>
<dbReference type="SUPFAM" id="SSF55073">
    <property type="entry name" value="Nucleotide cyclase"/>
    <property type="match status" value="1"/>
</dbReference>
<dbReference type="PROSITE" id="PS50885">
    <property type="entry name" value="HAMP"/>
    <property type="match status" value="1"/>
</dbReference>
<dbReference type="RefSeq" id="WP_155701706.1">
    <property type="nucleotide sequence ID" value="NZ_CP034235.1"/>
</dbReference>
<comment type="subcellular location">
    <subcellularLocation>
        <location evidence="1">Cell membrane</location>
    </subcellularLocation>
</comment>
<dbReference type="Pfam" id="PF00672">
    <property type="entry name" value="HAMP"/>
    <property type="match status" value="1"/>
</dbReference>
<keyword evidence="9" id="KW-1185">Reference proteome</keyword>
<dbReference type="GO" id="GO:0005886">
    <property type="term" value="C:plasma membrane"/>
    <property type="evidence" value="ECO:0007669"/>
    <property type="project" value="UniProtKB-SubCell"/>
</dbReference>
<organism evidence="8 9">
    <name type="scientific">Paenibacillus psychroresistens</name>
    <dbReference type="NCBI Taxonomy" id="1778678"/>
    <lineage>
        <taxon>Bacteria</taxon>
        <taxon>Bacillati</taxon>
        <taxon>Bacillota</taxon>
        <taxon>Bacilli</taxon>
        <taxon>Bacillales</taxon>
        <taxon>Paenibacillaceae</taxon>
        <taxon>Paenibacillus</taxon>
    </lineage>
</organism>
<feature type="domain" description="HAMP" evidence="7">
    <location>
        <begin position="569"/>
        <end position="621"/>
    </location>
</feature>
<dbReference type="SUPFAM" id="SSF103190">
    <property type="entry name" value="Sensory domain-like"/>
    <property type="match status" value="1"/>
</dbReference>
<dbReference type="Proteomes" id="UP000426246">
    <property type="component" value="Chromosome"/>
</dbReference>
<feature type="transmembrane region" description="Helical" evidence="5">
    <location>
        <begin position="372"/>
        <end position="394"/>
    </location>
</feature>
<protein>
    <submittedName>
        <fullName evidence="8">HAMP domain-containing protein</fullName>
    </submittedName>
</protein>
<dbReference type="GO" id="GO:0004016">
    <property type="term" value="F:adenylate cyclase activity"/>
    <property type="evidence" value="ECO:0007669"/>
    <property type="project" value="UniProtKB-ARBA"/>
</dbReference>
<keyword evidence="5" id="KW-0812">Transmembrane</keyword>
<dbReference type="KEGG" id="ppsc:EHS13_18000"/>
<keyword evidence="5" id="KW-1133">Transmembrane helix</keyword>
<keyword evidence="4 5" id="KW-0472">Membrane</keyword>
<dbReference type="PROSITE" id="PS50125">
    <property type="entry name" value="GUANYLATE_CYCLASE_2"/>
    <property type="match status" value="1"/>
</dbReference>
<proteinExistence type="inferred from homology"/>
<evidence type="ECO:0000256" key="2">
    <source>
        <dbReference type="ARBA" id="ARBA00005381"/>
    </source>
</evidence>
<comment type="similarity">
    <text evidence="2">Belongs to the adenylyl cyclase class-3 family.</text>
</comment>
<dbReference type="PANTHER" id="PTHR43081">
    <property type="entry name" value="ADENYLATE CYCLASE, TERMINAL-DIFFERENTIATION SPECIFIC-RELATED"/>
    <property type="match status" value="1"/>
</dbReference>
<evidence type="ECO:0000259" key="7">
    <source>
        <dbReference type="PROSITE" id="PS50885"/>
    </source>
</evidence>
<name>A0A6B8RM62_9BACL</name>
<dbReference type="GO" id="GO:0006171">
    <property type="term" value="P:cAMP biosynthetic process"/>
    <property type="evidence" value="ECO:0007669"/>
    <property type="project" value="TreeGrafter"/>
</dbReference>
<feature type="transmembrane region" description="Helical" evidence="5">
    <location>
        <begin position="331"/>
        <end position="351"/>
    </location>
</feature>
<feature type="domain" description="Guanylate cyclase" evidence="6">
    <location>
        <begin position="661"/>
        <end position="787"/>
    </location>
</feature>
<feature type="transmembrane region" description="Helical" evidence="5">
    <location>
        <begin position="552"/>
        <end position="572"/>
    </location>
</feature>
<dbReference type="InterPro" id="IPR003660">
    <property type="entry name" value="HAMP_dom"/>
</dbReference>
<evidence type="ECO:0000313" key="8">
    <source>
        <dbReference type="EMBL" id="QGQ96633.1"/>
    </source>
</evidence>
<dbReference type="Gene3D" id="6.10.340.10">
    <property type="match status" value="1"/>
</dbReference>
<dbReference type="InterPro" id="IPR050697">
    <property type="entry name" value="Adenylyl/Guanylyl_Cyclase_3/4"/>
</dbReference>
<evidence type="ECO:0000256" key="5">
    <source>
        <dbReference type="SAM" id="Phobius"/>
    </source>
</evidence>
<dbReference type="InterPro" id="IPR001054">
    <property type="entry name" value="A/G_cyclase"/>
</dbReference>
<evidence type="ECO:0000256" key="4">
    <source>
        <dbReference type="ARBA" id="ARBA00023136"/>
    </source>
</evidence>
<dbReference type="PANTHER" id="PTHR43081:SF1">
    <property type="entry name" value="ADENYLATE CYCLASE, TERMINAL-DIFFERENTIATION SPECIFIC"/>
    <property type="match status" value="1"/>
</dbReference>
<dbReference type="InterPro" id="IPR029151">
    <property type="entry name" value="Sensor-like_sf"/>
</dbReference>
<keyword evidence="3" id="KW-1003">Cell membrane</keyword>
<dbReference type="InterPro" id="IPR029787">
    <property type="entry name" value="Nucleotide_cyclase"/>
</dbReference>
<dbReference type="GO" id="GO:0035556">
    <property type="term" value="P:intracellular signal transduction"/>
    <property type="evidence" value="ECO:0007669"/>
    <property type="project" value="InterPro"/>
</dbReference>
<gene>
    <name evidence="8" type="ORF">EHS13_18000</name>
</gene>
<dbReference type="SUPFAM" id="SSF158472">
    <property type="entry name" value="HAMP domain-like"/>
    <property type="match status" value="1"/>
</dbReference>
<dbReference type="Pfam" id="PF00211">
    <property type="entry name" value="Guanylate_cyc"/>
    <property type="match status" value="1"/>
</dbReference>
<dbReference type="InterPro" id="IPR011042">
    <property type="entry name" value="6-blade_b-propeller_TolB-like"/>
</dbReference>
<dbReference type="CDD" id="cd07302">
    <property type="entry name" value="CHD"/>
    <property type="match status" value="1"/>
</dbReference>
<dbReference type="Gene3D" id="3.30.70.1230">
    <property type="entry name" value="Nucleotide cyclase"/>
    <property type="match status" value="1"/>
</dbReference>
<sequence>MKKKGFLLLFVAILIAGLGYSIFQNRSFLSQSPLQKSKPFENLFNVISDRHGHEYMITKSKESILMLNTSGTLQYQIDLVRGTDGSLNNFNDLAVDSKGYLYALQTGLDAFGLYVKNEQIVRYKPDGKFDKLLYNQDFDDKSNLLRVGTIRSLQVYEDSLFFYTYIDKKIQLNQLNHEEATPVKAFSFTLPKDLYLSEITGSKPGEIYLTTKTGKIYEVSKTGDLKLLFPLSGDNNPMKSVPIRITLDNNKNLYFINSDNNDVYRIPVSEPAKIELVYTKAPDDTDTENLVDLANLMDGHLLLASSDRITKIDGTNQILSQENEAAFSKHLIQLGYLFWLQVLAAVILLLWSIRYYYVHFMNRRISLLLKQIIVFVPLVIASLILLSILIYSSYSKELLVTVGNNLKLLSHNGQNIIDGDKLEKLTSAKDYMNENYVSIKASKNAVFSGGAGRDGLYSTLYKYENNQIYRVMDDDDSETMFRKFPSDEDNSKVINEGQIVVSESRDETGFFKYAIGPLYTSQGKIIGIYEIGRDMNAFDRHKRELILKVVEGILGITLVIIIVFLFLSYYLLSSIRTLRRSVVDIAGGNWNTVVNIQSRDEVADLGDNFNHMAQSIQMYISNITKLNEANNRFVPRQFLQYLGKESIQNVELGDQVEQEMGILILNMQSFYEFSKNLTPKENFNFINSFLNRFGPIVRKNEGMINKYLGAGIMALFPNRAEDSLDTAIEMRQMLDVYNTHRLNSGYSTIDISIGIHRGPLMLGIIGEEKRMEGNVISDNVNIAGILEKMSNSMGVSILITDEIYKVLTEPKQYESRSLGMVYIEGKDEPIHLYDVFQGDPEHVRKLKLKTKATFEIAVEAYQNGRFYDAREAFLEVIKLNRWDKAARLYFYLADDCYQNGASEKWIGALNVS</sequence>
<dbReference type="Gene3D" id="2.120.10.30">
    <property type="entry name" value="TolB, C-terminal domain"/>
    <property type="match status" value="1"/>
</dbReference>
<dbReference type="OrthoDB" id="337251at2"/>
<evidence type="ECO:0000259" key="6">
    <source>
        <dbReference type="PROSITE" id="PS50125"/>
    </source>
</evidence>